<evidence type="ECO:0000313" key="2">
    <source>
        <dbReference type="EMBL" id="SHG41532.1"/>
    </source>
</evidence>
<keyword evidence="1" id="KW-0732">Signal</keyword>
<name>A0A1M5JLT7_9SPHI</name>
<evidence type="ECO:0000313" key="3">
    <source>
        <dbReference type="Proteomes" id="UP000184287"/>
    </source>
</evidence>
<sequence>MKYLFSCALILTFIFAKAQKPESFLLGKWKVLEVSIPKNASAMEKKALEVFKPNLLKTTFIFKENNRGECNLFFDGVPVELESKPSPDIYWTFNPKTRTVVVKEWKKRYSVLMSFVVSKKEGKTYFSLNESTVVLRVAQ</sequence>
<reference evidence="3" key="1">
    <citation type="submission" date="2016-11" db="EMBL/GenBank/DDBJ databases">
        <authorList>
            <person name="Varghese N."/>
            <person name="Submissions S."/>
        </authorList>
    </citation>
    <scope>NUCLEOTIDE SEQUENCE [LARGE SCALE GENOMIC DNA]</scope>
    <source>
        <strain evidence="3">DSM 16990</strain>
    </source>
</reference>
<proteinExistence type="predicted"/>
<accession>A0A1M5JLT7</accession>
<evidence type="ECO:0008006" key="4">
    <source>
        <dbReference type="Google" id="ProtNLM"/>
    </source>
</evidence>
<feature type="signal peptide" evidence="1">
    <location>
        <begin position="1"/>
        <end position="18"/>
    </location>
</feature>
<dbReference type="Proteomes" id="UP000184287">
    <property type="component" value="Unassembled WGS sequence"/>
</dbReference>
<protein>
    <recommendedName>
        <fullName evidence="4">Lipocalin-like domain-containing protein</fullName>
    </recommendedName>
</protein>
<feature type="chain" id="PRO_5012206270" description="Lipocalin-like domain-containing protein" evidence="1">
    <location>
        <begin position="19"/>
        <end position="139"/>
    </location>
</feature>
<evidence type="ECO:0000256" key="1">
    <source>
        <dbReference type="SAM" id="SignalP"/>
    </source>
</evidence>
<organism evidence="2 3">
    <name type="scientific">Pedobacter caeni</name>
    <dbReference type="NCBI Taxonomy" id="288992"/>
    <lineage>
        <taxon>Bacteria</taxon>
        <taxon>Pseudomonadati</taxon>
        <taxon>Bacteroidota</taxon>
        <taxon>Sphingobacteriia</taxon>
        <taxon>Sphingobacteriales</taxon>
        <taxon>Sphingobacteriaceae</taxon>
        <taxon>Pedobacter</taxon>
    </lineage>
</organism>
<dbReference type="STRING" id="288992.SAMN04488522_105419"/>
<dbReference type="AlphaFoldDB" id="A0A1M5JLT7"/>
<dbReference type="EMBL" id="FQUQ01000005">
    <property type="protein sequence ID" value="SHG41532.1"/>
    <property type="molecule type" value="Genomic_DNA"/>
</dbReference>
<dbReference type="RefSeq" id="WP_073235103.1">
    <property type="nucleotide sequence ID" value="NZ_FQUQ01000005.1"/>
</dbReference>
<keyword evidence="3" id="KW-1185">Reference proteome</keyword>
<gene>
    <name evidence="2" type="ORF">SAMN04488522_105419</name>
</gene>